<organism evidence="6 7">
    <name type="scientific">Petrolisthes cinctipes</name>
    <name type="common">Flat porcelain crab</name>
    <dbReference type="NCBI Taxonomy" id="88211"/>
    <lineage>
        <taxon>Eukaryota</taxon>
        <taxon>Metazoa</taxon>
        <taxon>Ecdysozoa</taxon>
        <taxon>Arthropoda</taxon>
        <taxon>Crustacea</taxon>
        <taxon>Multicrustacea</taxon>
        <taxon>Malacostraca</taxon>
        <taxon>Eumalacostraca</taxon>
        <taxon>Eucarida</taxon>
        <taxon>Decapoda</taxon>
        <taxon>Pleocyemata</taxon>
        <taxon>Anomura</taxon>
        <taxon>Galatheoidea</taxon>
        <taxon>Porcellanidae</taxon>
        <taxon>Petrolisthes</taxon>
    </lineage>
</organism>
<dbReference type="Gene3D" id="3.30.420.10">
    <property type="entry name" value="Ribonuclease H-like superfamily/Ribonuclease H"/>
    <property type="match status" value="1"/>
</dbReference>
<keyword evidence="7" id="KW-1185">Reference proteome</keyword>
<name>A0AAE1G3U7_PETCI</name>
<dbReference type="PROSITE" id="PS51253">
    <property type="entry name" value="HTH_CENPB"/>
    <property type="match status" value="1"/>
</dbReference>
<dbReference type="Pfam" id="PF04218">
    <property type="entry name" value="CENP-B_N"/>
    <property type="match status" value="1"/>
</dbReference>
<dbReference type="Gene3D" id="1.10.10.60">
    <property type="entry name" value="Homeodomain-like"/>
    <property type="match status" value="2"/>
</dbReference>
<reference evidence="6" key="1">
    <citation type="submission" date="2023-10" db="EMBL/GenBank/DDBJ databases">
        <title>Genome assemblies of two species of porcelain crab, Petrolisthes cinctipes and Petrolisthes manimaculis (Anomura: Porcellanidae).</title>
        <authorList>
            <person name="Angst P."/>
        </authorList>
    </citation>
    <scope>NUCLEOTIDE SEQUENCE</scope>
    <source>
        <strain evidence="6">PB745_01</strain>
        <tissue evidence="6">Gill</tissue>
    </source>
</reference>
<dbReference type="InterPro" id="IPR050863">
    <property type="entry name" value="CenT-Element_Derived"/>
</dbReference>
<comment type="subcellular location">
    <subcellularLocation>
        <location evidence="1">Nucleus</location>
    </subcellularLocation>
</comment>
<evidence type="ECO:0000256" key="1">
    <source>
        <dbReference type="ARBA" id="ARBA00004123"/>
    </source>
</evidence>
<dbReference type="GO" id="GO:0003677">
    <property type="term" value="F:DNA binding"/>
    <property type="evidence" value="ECO:0007669"/>
    <property type="project" value="UniProtKB-KW"/>
</dbReference>
<keyword evidence="2" id="KW-0238">DNA-binding</keyword>
<dbReference type="InterPro" id="IPR036397">
    <property type="entry name" value="RNaseH_sf"/>
</dbReference>
<dbReference type="InterPro" id="IPR009057">
    <property type="entry name" value="Homeodomain-like_sf"/>
</dbReference>
<protein>
    <recommendedName>
        <fullName evidence="5">HTH CENPB-type domain-containing protein</fullName>
    </recommendedName>
</protein>
<evidence type="ECO:0000259" key="5">
    <source>
        <dbReference type="PROSITE" id="PS51253"/>
    </source>
</evidence>
<dbReference type="InterPro" id="IPR006600">
    <property type="entry name" value="HTH_CenpB_DNA-bd_dom"/>
</dbReference>
<dbReference type="AlphaFoldDB" id="A0AAE1G3U7"/>
<gene>
    <name evidence="6" type="ORF">Pcinc_010206</name>
</gene>
<dbReference type="SMART" id="SM00674">
    <property type="entry name" value="CENPB"/>
    <property type="match status" value="1"/>
</dbReference>
<accession>A0AAE1G3U7</accession>
<dbReference type="InterPro" id="IPR007889">
    <property type="entry name" value="HTH_Psq"/>
</dbReference>
<dbReference type="Proteomes" id="UP001286313">
    <property type="component" value="Unassembled WGS sequence"/>
</dbReference>
<evidence type="ECO:0000256" key="4">
    <source>
        <dbReference type="SAM" id="MobiDB-lite"/>
    </source>
</evidence>
<evidence type="ECO:0000256" key="2">
    <source>
        <dbReference type="ARBA" id="ARBA00023125"/>
    </source>
</evidence>
<evidence type="ECO:0000313" key="6">
    <source>
        <dbReference type="EMBL" id="KAK3885615.1"/>
    </source>
</evidence>
<feature type="compositionally biased region" description="Acidic residues" evidence="4">
    <location>
        <begin position="468"/>
        <end position="479"/>
    </location>
</feature>
<proteinExistence type="predicted"/>
<dbReference type="Pfam" id="PF03184">
    <property type="entry name" value="DDE_1"/>
    <property type="match status" value="1"/>
</dbReference>
<dbReference type="PANTHER" id="PTHR19303">
    <property type="entry name" value="TRANSPOSON"/>
    <property type="match status" value="1"/>
</dbReference>
<evidence type="ECO:0000313" key="7">
    <source>
        <dbReference type="Proteomes" id="UP001286313"/>
    </source>
</evidence>
<feature type="compositionally biased region" description="Low complexity" evidence="4">
    <location>
        <begin position="566"/>
        <end position="586"/>
    </location>
</feature>
<dbReference type="GO" id="GO:0005634">
    <property type="term" value="C:nucleus"/>
    <property type="evidence" value="ECO:0007669"/>
    <property type="project" value="UniProtKB-SubCell"/>
</dbReference>
<comment type="caution">
    <text evidence="6">The sequence shown here is derived from an EMBL/GenBank/DDBJ whole genome shotgun (WGS) entry which is preliminary data.</text>
</comment>
<dbReference type="PANTHER" id="PTHR19303:SF73">
    <property type="entry name" value="PROTEIN PDC2"/>
    <property type="match status" value="1"/>
</dbReference>
<feature type="compositionally biased region" description="Basic and acidic residues" evidence="4">
    <location>
        <begin position="597"/>
        <end position="608"/>
    </location>
</feature>
<feature type="region of interest" description="Disordered" evidence="4">
    <location>
        <begin position="539"/>
        <end position="608"/>
    </location>
</feature>
<sequence length="608" mass="69088">MAPPPAKRPRKVLTLETKREILRRCDEGWSTARIRENFGIPKSSLCELKKARDKITAYTDDFSVASKTGKKKDRKTMAKPMHVDLDQCVIKWYQQQRGSGVMVRGTELKMAAERFGNNIGLHGFKASEGWLYRFKLRHGLSNKKVYGESLDANEDIIDGYCKEVKELIQREGLLLEQLYNFDETGLYYRSIPENTLASEKEKSVPGRKLCKARVSLMCGANALGSHRLKPIIVGKAKQPRCLRGMMDSLPLHYDNSLKAWFNVKVFKNWFFKQAVPEIVRFQMEVMKVSRDRVRALIFLDNAPAHPAASELVAEHGRIRVKFLPPNTTSLIQPMDQGIIVAFKRLYRRRFLEEVMVVVDEEDRNVGQLTLQNLKSYNLRSVIYNISRAWNDVSSSTLANGWNRLLHRTEPVVDFEGFAADDFHRQFVEAGENTTVDDINDWLECDEGDPGQQVLTEEQIAAEVLNPDEGNDSEDDDDDSLPSRPTTSEARKAADVLLDYFEHPISSTHMQSYGPMLREVRDALIKAQSQWSKKQTKIETFFKPTTPSPHPTPSPNLEMEPSQSTRPDSLSPDDVPLPSLPSSPRSSETPQPIQDIDTELKSASEDSDE</sequence>
<dbReference type="InterPro" id="IPR004875">
    <property type="entry name" value="DDE_SF_endonuclease_dom"/>
</dbReference>
<feature type="region of interest" description="Disordered" evidence="4">
    <location>
        <begin position="464"/>
        <end position="489"/>
    </location>
</feature>
<evidence type="ECO:0000256" key="3">
    <source>
        <dbReference type="ARBA" id="ARBA00023242"/>
    </source>
</evidence>
<dbReference type="EMBL" id="JAWQEG010000786">
    <property type="protein sequence ID" value="KAK3885615.1"/>
    <property type="molecule type" value="Genomic_DNA"/>
</dbReference>
<dbReference type="SUPFAM" id="SSF46689">
    <property type="entry name" value="Homeodomain-like"/>
    <property type="match status" value="2"/>
</dbReference>
<feature type="domain" description="HTH CENPB-type" evidence="5">
    <location>
        <begin position="73"/>
        <end position="144"/>
    </location>
</feature>
<keyword evidence="3" id="KW-0539">Nucleus</keyword>
<dbReference type="Pfam" id="PF03221">
    <property type="entry name" value="HTH_Tnp_Tc5"/>
    <property type="match status" value="1"/>
</dbReference>